<reference evidence="1 2" key="1">
    <citation type="submission" date="2023-07" db="EMBL/GenBank/DDBJ databases">
        <title>Sorghum-associated microbial communities from plants grown in Nebraska, USA.</title>
        <authorList>
            <person name="Schachtman D."/>
        </authorList>
    </citation>
    <scope>NUCLEOTIDE SEQUENCE [LARGE SCALE GENOMIC DNA]</scope>
    <source>
        <strain evidence="1 2">584</strain>
    </source>
</reference>
<dbReference type="EMBL" id="JAVDPW010000005">
    <property type="protein sequence ID" value="MDR6290649.1"/>
    <property type="molecule type" value="Genomic_DNA"/>
</dbReference>
<comment type="caution">
    <text evidence="1">The sequence shown here is derived from an EMBL/GenBank/DDBJ whole genome shotgun (WGS) entry which is preliminary data.</text>
</comment>
<keyword evidence="2" id="KW-1185">Reference proteome</keyword>
<evidence type="ECO:0000313" key="1">
    <source>
        <dbReference type="EMBL" id="MDR6290649.1"/>
    </source>
</evidence>
<gene>
    <name evidence="1" type="ORF">E9232_003175</name>
</gene>
<accession>A0ABU1JPV5</accession>
<sequence length="304" mass="34879">MIDWKEINDGDTWELFARDFLIELGFVIDAGPGRGADAGKDLLVSEQLRGRLASRKFTWLVSCKNFSISGKSVGPDDETNITDRIRHHSADGFMGFYSTLPSSRLIERLQEFSRGGQIAAYEIFDSKKIEGHFVDTGLSKLALRYFSNSYDTMRPIQKLFGEYKDLRCEVCDKDILILSVRTPYTANIVFAKDSASFREKTKKKKVQSVHIVCKGDCDRLLQSRLSAQGFYTGWQDISDLANPLFYLENVLSYMNILHDRKEDYTEDAHEKIKSIYVALSQRTLREITKEDEKRYRDLSQISGL</sequence>
<evidence type="ECO:0008006" key="3">
    <source>
        <dbReference type="Google" id="ProtNLM"/>
    </source>
</evidence>
<proteinExistence type="predicted"/>
<name>A0ABU1JPV5_9PROT</name>
<dbReference type="RefSeq" id="WP_309795217.1">
    <property type="nucleotide sequence ID" value="NZ_JAVDPW010000005.1"/>
</dbReference>
<dbReference type="Proteomes" id="UP001262410">
    <property type="component" value="Unassembled WGS sequence"/>
</dbReference>
<protein>
    <recommendedName>
        <fullName evidence="3">Restriction endonuclease type IV Mrr domain-containing protein</fullName>
    </recommendedName>
</protein>
<organism evidence="1 2">
    <name type="scientific">Inquilinus ginsengisoli</name>
    <dbReference type="NCBI Taxonomy" id="363840"/>
    <lineage>
        <taxon>Bacteria</taxon>
        <taxon>Pseudomonadati</taxon>
        <taxon>Pseudomonadota</taxon>
        <taxon>Alphaproteobacteria</taxon>
        <taxon>Rhodospirillales</taxon>
        <taxon>Rhodospirillaceae</taxon>
        <taxon>Inquilinus</taxon>
    </lineage>
</organism>
<evidence type="ECO:0000313" key="2">
    <source>
        <dbReference type="Proteomes" id="UP001262410"/>
    </source>
</evidence>